<evidence type="ECO:0000313" key="3">
    <source>
        <dbReference type="Proteomes" id="UP000324222"/>
    </source>
</evidence>
<feature type="compositionally biased region" description="Basic residues" evidence="1">
    <location>
        <begin position="241"/>
        <end position="251"/>
    </location>
</feature>
<sequence length="267" mass="30261">MQHTANSYCAGCHHADTQTNTLRAVERKENHAPRRPCVREGDGEPQGRLALREEGLDCLLVTPHQRRKQAGRWEVRPAPELLHVQSFVSFTSRASPQACRRIKRVSGDLSQSLNDVIPQRRLDLPRESRCCTKHYCHPPGTAPGDTHRAAHTSLPPERMREGECECERGNPDHHPLPGRATDRLAASSLPSPAPPVPHLRPSFFPHLTQQAALPSLEIPAHCRPSRACQGYVMPRKRKLYQNRVNRRGKSKRNLEFSAKRKRKKKTK</sequence>
<gene>
    <name evidence="2" type="ORF">E2C01_025767</name>
</gene>
<dbReference type="Proteomes" id="UP000324222">
    <property type="component" value="Unassembled WGS sequence"/>
</dbReference>
<protein>
    <submittedName>
        <fullName evidence="2">Uncharacterized protein</fullName>
    </submittedName>
</protein>
<reference evidence="2 3" key="1">
    <citation type="submission" date="2019-05" db="EMBL/GenBank/DDBJ databases">
        <title>Another draft genome of Portunus trituberculatus and its Hox gene families provides insights of decapod evolution.</title>
        <authorList>
            <person name="Jeong J.-H."/>
            <person name="Song I."/>
            <person name="Kim S."/>
            <person name="Choi T."/>
            <person name="Kim D."/>
            <person name="Ryu S."/>
            <person name="Kim W."/>
        </authorList>
    </citation>
    <scope>NUCLEOTIDE SEQUENCE [LARGE SCALE GENOMIC DNA]</scope>
    <source>
        <tissue evidence="2">Muscle</tissue>
    </source>
</reference>
<feature type="region of interest" description="Disordered" evidence="1">
    <location>
        <begin position="157"/>
        <end position="195"/>
    </location>
</feature>
<evidence type="ECO:0000256" key="1">
    <source>
        <dbReference type="SAM" id="MobiDB-lite"/>
    </source>
</evidence>
<accession>A0A5B7EGM3</accession>
<feature type="compositionally biased region" description="Basic and acidic residues" evidence="1">
    <location>
        <begin position="157"/>
        <end position="175"/>
    </location>
</feature>
<evidence type="ECO:0000313" key="2">
    <source>
        <dbReference type="EMBL" id="MPC32457.1"/>
    </source>
</evidence>
<organism evidence="2 3">
    <name type="scientific">Portunus trituberculatus</name>
    <name type="common">Swimming crab</name>
    <name type="synonym">Neptunus trituberculatus</name>
    <dbReference type="NCBI Taxonomy" id="210409"/>
    <lineage>
        <taxon>Eukaryota</taxon>
        <taxon>Metazoa</taxon>
        <taxon>Ecdysozoa</taxon>
        <taxon>Arthropoda</taxon>
        <taxon>Crustacea</taxon>
        <taxon>Multicrustacea</taxon>
        <taxon>Malacostraca</taxon>
        <taxon>Eumalacostraca</taxon>
        <taxon>Eucarida</taxon>
        <taxon>Decapoda</taxon>
        <taxon>Pleocyemata</taxon>
        <taxon>Brachyura</taxon>
        <taxon>Eubrachyura</taxon>
        <taxon>Portunoidea</taxon>
        <taxon>Portunidae</taxon>
        <taxon>Portuninae</taxon>
        <taxon>Portunus</taxon>
    </lineage>
</organism>
<comment type="caution">
    <text evidence="2">The sequence shown here is derived from an EMBL/GenBank/DDBJ whole genome shotgun (WGS) entry which is preliminary data.</text>
</comment>
<dbReference type="AlphaFoldDB" id="A0A5B7EGM3"/>
<feature type="region of interest" description="Disordered" evidence="1">
    <location>
        <begin position="241"/>
        <end position="267"/>
    </location>
</feature>
<name>A0A5B7EGM3_PORTR</name>
<proteinExistence type="predicted"/>
<dbReference type="EMBL" id="VSRR010002630">
    <property type="protein sequence ID" value="MPC32457.1"/>
    <property type="molecule type" value="Genomic_DNA"/>
</dbReference>
<keyword evidence="3" id="KW-1185">Reference proteome</keyword>